<evidence type="ECO:0000313" key="2">
    <source>
        <dbReference type="EMBL" id="RNI33179.1"/>
    </source>
</evidence>
<sequence length="160" mass="17083">METIATRSTSSTQGIGVRYGILSAVVMIIYFFVINAIGLQDSELVRFGSNIFILGAVVLAIASLKKHYDGRNRQTPYLPGLAIGFLVGLIGSALYAAFILLHAIFLDPEYAGVLETQDYYGVQLPLMMVAGSVVILGTAVGAMTGYVLMMAFDKSGGAYK</sequence>
<feature type="transmembrane region" description="Helical" evidence="1">
    <location>
        <begin position="126"/>
        <end position="152"/>
    </location>
</feature>
<reference evidence="2 3" key="1">
    <citation type="submission" date="2018-11" db="EMBL/GenBank/DDBJ databases">
        <title>Rufibacter latericius sp. nov., isolated from water in Baiyang Lake.</title>
        <authorList>
            <person name="Yang Y."/>
        </authorList>
    </citation>
    <scope>NUCLEOTIDE SEQUENCE [LARGE SCALE GENOMIC DNA]</scope>
    <source>
        <strain evidence="2 3">MCC P1</strain>
    </source>
</reference>
<keyword evidence="1" id="KW-0812">Transmembrane</keyword>
<dbReference type="Proteomes" id="UP000271010">
    <property type="component" value="Unassembled WGS sequence"/>
</dbReference>
<proteinExistence type="predicted"/>
<dbReference type="Pfam" id="PF13858">
    <property type="entry name" value="DUF4199"/>
    <property type="match status" value="1"/>
</dbReference>
<evidence type="ECO:0000313" key="3">
    <source>
        <dbReference type="Proteomes" id="UP000271010"/>
    </source>
</evidence>
<dbReference type="RefSeq" id="WP_123131368.1">
    <property type="nucleotide sequence ID" value="NZ_RJJE01000001.1"/>
</dbReference>
<protein>
    <submittedName>
        <fullName evidence="2">DUF4199 family protein</fullName>
    </submittedName>
</protein>
<feature type="transmembrane region" description="Helical" evidence="1">
    <location>
        <begin position="21"/>
        <end position="38"/>
    </location>
</feature>
<dbReference type="OrthoDB" id="893324at2"/>
<accession>A0A3M9N5Z4</accession>
<feature type="transmembrane region" description="Helical" evidence="1">
    <location>
        <begin position="76"/>
        <end position="106"/>
    </location>
</feature>
<keyword evidence="1" id="KW-1133">Transmembrane helix</keyword>
<dbReference type="InterPro" id="IPR025250">
    <property type="entry name" value="DUF4199"/>
</dbReference>
<dbReference type="EMBL" id="RJJE01000001">
    <property type="protein sequence ID" value="RNI33179.1"/>
    <property type="molecule type" value="Genomic_DNA"/>
</dbReference>
<feature type="transmembrane region" description="Helical" evidence="1">
    <location>
        <begin position="44"/>
        <end position="64"/>
    </location>
</feature>
<organism evidence="2 3">
    <name type="scientific">Rufibacter immobilis</name>
    <dbReference type="NCBI Taxonomy" id="1348778"/>
    <lineage>
        <taxon>Bacteria</taxon>
        <taxon>Pseudomonadati</taxon>
        <taxon>Bacteroidota</taxon>
        <taxon>Cytophagia</taxon>
        <taxon>Cytophagales</taxon>
        <taxon>Hymenobacteraceae</taxon>
        <taxon>Rufibacter</taxon>
    </lineage>
</organism>
<gene>
    <name evidence="2" type="ORF">EFA69_01825</name>
</gene>
<keyword evidence="3" id="KW-1185">Reference proteome</keyword>
<keyword evidence="1" id="KW-0472">Membrane</keyword>
<dbReference type="AlphaFoldDB" id="A0A3M9N5Z4"/>
<name>A0A3M9N5Z4_9BACT</name>
<evidence type="ECO:0000256" key="1">
    <source>
        <dbReference type="SAM" id="Phobius"/>
    </source>
</evidence>
<comment type="caution">
    <text evidence="2">The sequence shown here is derived from an EMBL/GenBank/DDBJ whole genome shotgun (WGS) entry which is preliminary data.</text>
</comment>